<accession>A0A6P2BRU2</accession>
<proteinExistence type="predicted"/>
<dbReference type="EMBL" id="RPFW01000006">
    <property type="protein sequence ID" value="TVZ01578.1"/>
    <property type="molecule type" value="Genomic_DNA"/>
</dbReference>
<comment type="caution">
    <text evidence="2">The sequence shown here is derived from an EMBL/GenBank/DDBJ whole genome shotgun (WGS) entry which is preliminary data.</text>
</comment>
<keyword evidence="1" id="KW-0732">Signal</keyword>
<dbReference type="Proteomes" id="UP000460272">
    <property type="component" value="Unassembled WGS sequence"/>
</dbReference>
<feature type="chain" id="PRO_5038626690" evidence="1">
    <location>
        <begin position="32"/>
        <end position="287"/>
    </location>
</feature>
<dbReference type="AlphaFoldDB" id="A0A6P2BRU2"/>
<gene>
    <name evidence="2" type="ORF">EAS64_29250</name>
</gene>
<protein>
    <submittedName>
        <fullName evidence="2">Uncharacterized protein</fullName>
    </submittedName>
</protein>
<name>A0A6P2BRU2_9ACTN</name>
<dbReference type="OrthoDB" id="9803668at2"/>
<organism evidence="2 3">
    <name type="scientific">Trebonia kvetii</name>
    <dbReference type="NCBI Taxonomy" id="2480626"/>
    <lineage>
        <taxon>Bacteria</taxon>
        <taxon>Bacillati</taxon>
        <taxon>Actinomycetota</taxon>
        <taxon>Actinomycetes</taxon>
        <taxon>Streptosporangiales</taxon>
        <taxon>Treboniaceae</taxon>
        <taxon>Trebonia</taxon>
    </lineage>
</organism>
<reference evidence="2 3" key="1">
    <citation type="submission" date="2018-11" db="EMBL/GenBank/DDBJ databases">
        <title>Trebonia kvetii gen.nov., sp.nov., a novel acidophilic actinobacterium, and proposal of the new actinobacterial family Treboniaceae fam. nov.</title>
        <authorList>
            <person name="Rapoport D."/>
            <person name="Sagova-Mareckova M."/>
            <person name="Sedlacek I."/>
            <person name="Provaznik J."/>
            <person name="Kralova S."/>
            <person name="Pavlinic D."/>
            <person name="Benes V."/>
            <person name="Kopecky J."/>
        </authorList>
    </citation>
    <scope>NUCLEOTIDE SEQUENCE [LARGE SCALE GENOMIC DNA]</scope>
    <source>
        <strain evidence="2 3">15Tr583</strain>
    </source>
</reference>
<sequence length="287" mass="31037">MRRMVVWRPWRRRWALVLAAAIMATSAAAIAVPQAASAANAPWVTRTFSVSYDGHGMVSYSAQGISGDTGCKVTANELLDYGFDQLWTVVVKFKNLGKGKYETKIVSAHHVSGPESAGDTSTLQGQQVQLKNENCAEGTIDPDVGKFDCTSKSMKLMAFPNPQMEIRRSGANLVLLGDAFLDGTLKYTGKDTIPYDAKYLKGCARYDSDITYGSDIVPGIEATAKIALPVAKLAVLGKGKFIDVNVALGKNTQLARQNTCDSVWAKPNTCVIYKQSLAGKFKLGRVK</sequence>
<feature type="signal peptide" evidence="1">
    <location>
        <begin position="1"/>
        <end position="31"/>
    </location>
</feature>
<keyword evidence="3" id="KW-1185">Reference proteome</keyword>
<evidence type="ECO:0000313" key="3">
    <source>
        <dbReference type="Proteomes" id="UP000460272"/>
    </source>
</evidence>
<evidence type="ECO:0000256" key="1">
    <source>
        <dbReference type="SAM" id="SignalP"/>
    </source>
</evidence>
<dbReference type="RefSeq" id="WP_145858296.1">
    <property type="nucleotide sequence ID" value="NZ_RPFW01000006.1"/>
</dbReference>
<evidence type="ECO:0000313" key="2">
    <source>
        <dbReference type="EMBL" id="TVZ01578.1"/>
    </source>
</evidence>